<dbReference type="CDD" id="cd00063">
    <property type="entry name" value="FN3"/>
    <property type="match status" value="2"/>
</dbReference>
<evidence type="ECO:0000313" key="5">
    <source>
        <dbReference type="Proteomes" id="UP000037510"/>
    </source>
</evidence>
<dbReference type="Proteomes" id="UP000037510">
    <property type="component" value="Unassembled WGS sequence"/>
</dbReference>
<dbReference type="Pfam" id="PF00041">
    <property type="entry name" value="fn3"/>
    <property type="match status" value="1"/>
</dbReference>
<dbReference type="CDD" id="cd00199">
    <property type="entry name" value="WAP"/>
    <property type="match status" value="1"/>
</dbReference>
<gene>
    <name evidence="4" type="ORF">OBRU01_02428</name>
</gene>
<dbReference type="EMBL" id="JTDY01000556">
    <property type="protein sequence ID" value="KOB76690.1"/>
    <property type="molecule type" value="Genomic_DNA"/>
</dbReference>
<dbReference type="Pfam" id="PF00095">
    <property type="entry name" value="WAP"/>
    <property type="match status" value="1"/>
</dbReference>
<dbReference type="InterPro" id="IPR008197">
    <property type="entry name" value="WAP_dom"/>
</dbReference>
<keyword evidence="2" id="KW-0732">Signal</keyword>
<evidence type="ECO:0000256" key="1">
    <source>
        <dbReference type="SAM" id="MobiDB-lite"/>
    </source>
</evidence>
<reference evidence="4 5" key="1">
    <citation type="journal article" date="2015" name="Genome Biol. Evol.">
        <title>The genome of winter moth (Operophtera brumata) provides a genomic perspective on sexual dimorphism and phenology.</title>
        <authorList>
            <person name="Derks M.F."/>
            <person name="Smit S."/>
            <person name="Salis L."/>
            <person name="Schijlen E."/>
            <person name="Bossers A."/>
            <person name="Mateman C."/>
            <person name="Pijl A.S."/>
            <person name="de Ridder D."/>
            <person name="Groenen M.A."/>
            <person name="Visser M.E."/>
            <person name="Megens H.J."/>
        </authorList>
    </citation>
    <scope>NUCLEOTIDE SEQUENCE [LARGE SCALE GENOMIC DNA]</scope>
    <source>
        <strain evidence="4">WM2013NL</strain>
        <tissue evidence="4">Head and thorax</tissue>
    </source>
</reference>
<feature type="chain" id="PRO_5005573366" description="WAP domain-containing protein" evidence="2">
    <location>
        <begin position="21"/>
        <end position="448"/>
    </location>
</feature>
<dbReference type="Gene3D" id="4.10.75.10">
    <property type="entry name" value="Elafin-like"/>
    <property type="match status" value="1"/>
</dbReference>
<feature type="signal peptide" evidence="2">
    <location>
        <begin position="1"/>
        <end position="20"/>
    </location>
</feature>
<dbReference type="FunFam" id="4.10.75.10:FF:000001">
    <property type="entry name" value="Anosmin 1"/>
    <property type="match status" value="1"/>
</dbReference>
<dbReference type="PANTHER" id="PTHR14131">
    <property type="entry name" value="ANOSMIN"/>
    <property type="match status" value="1"/>
</dbReference>
<dbReference type="PROSITE" id="PS51390">
    <property type="entry name" value="WAP"/>
    <property type="match status" value="1"/>
</dbReference>
<dbReference type="GO" id="GO:0009986">
    <property type="term" value="C:cell surface"/>
    <property type="evidence" value="ECO:0007669"/>
    <property type="project" value="TreeGrafter"/>
</dbReference>
<dbReference type="AlphaFoldDB" id="A0A0L7LMQ2"/>
<comment type="caution">
    <text evidence="4">The sequence shown here is derived from an EMBL/GenBank/DDBJ whole genome shotgun (WGS) entry which is preliminary data.</text>
</comment>
<dbReference type="InterPro" id="IPR003961">
    <property type="entry name" value="FN3_dom"/>
</dbReference>
<feature type="region of interest" description="Disordered" evidence="1">
    <location>
        <begin position="217"/>
        <end position="237"/>
    </location>
</feature>
<dbReference type="GO" id="GO:0030182">
    <property type="term" value="P:neuron differentiation"/>
    <property type="evidence" value="ECO:0007669"/>
    <property type="project" value="TreeGrafter"/>
</dbReference>
<keyword evidence="5" id="KW-1185">Reference proteome</keyword>
<protein>
    <recommendedName>
        <fullName evidence="3">WAP domain-containing protein</fullName>
    </recommendedName>
</protein>
<dbReference type="PRINTS" id="PR00003">
    <property type="entry name" value="4DISULPHCORE"/>
</dbReference>
<dbReference type="STRING" id="104452.A0A0L7LMQ2"/>
<dbReference type="SUPFAM" id="SSF57256">
    <property type="entry name" value="Elafin-like"/>
    <property type="match status" value="1"/>
</dbReference>
<feature type="domain" description="WAP" evidence="3">
    <location>
        <begin position="63"/>
        <end position="111"/>
    </location>
</feature>
<organism evidence="4 5">
    <name type="scientific">Operophtera brumata</name>
    <name type="common">Winter moth</name>
    <name type="synonym">Phalaena brumata</name>
    <dbReference type="NCBI Taxonomy" id="104452"/>
    <lineage>
        <taxon>Eukaryota</taxon>
        <taxon>Metazoa</taxon>
        <taxon>Ecdysozoa</taxon>
        <taxon>Arthropoda</taxon>
        <taxon>Hexapoda</taxon>
        <taxon>Insecta</taxon>
        <taxon>Pterygota</taxon>
        <taxon>Neoptera</taxon>
        <taxon>Endopterygota</taxon>
        <taxon>Lepidoptera</taxon>
        <taxon>Glossata</taxon>
        <taxon>Ditrysia</taxon>
        <taxon>Geometroidea</taxon>
        <taxon>Geometridae</taxon>
        <taxon>Larentiinae</taxon>
        <taxon>Operophtera</taxon>
    </lineage>
</organism>
<evidence type="ECO:0000313" key="4">
    <source>
        <dbReference type="EMBL" id="KOB76690.1"/>
    </source>
</evidence>
<dbReference type="SMART" id="SM00060">
    <property type="entry name" value="FN3"/>
    <property type="match status" value="2"/>
</dbReference>
<evidence type="ECO:0000259" key="3">
    <source>
        <dbReference type="PROSITE" id="PS51390"/>
    </source>
</evidence>
<dbReference type="GO" id="GO:0005576">
    <property type="term" value="C:extracellular region"/>
    <property type="evidence" value="ECO:0007669"/>
    <property type="project" value="InterPro"/>
</dbReference>
<sequence length="448" mass="51228">MYVRVFVLLLLVSLTPLVLSKTRRFSRSQTNSLSKARCDLTCFENSRASKSKIQQCRQQCRSQEQKPGTCPKQDSPKWAAACVEACSSDSQCDGTQRCCHHGCGASCSEPTDLLTLPGLPAMPIMEEAKEKRRGKVQLKWSDGVGDLARAVPGRILYVVEEQHHLGPKYEEMRLGDWNMLLRTNKTKVSLRDVLKPGRWYRFRVAAVSASGTRGFSVPNPPFTARRGPRPPPKPKKLKIRPVKMENEPQSDLPILRYKVFWSRRARGVGGELDSTQNQMEIKDLQPNSQYFLQVQTISQFGLGKLRSAKAEIFYNTTGNNKGFPPEPLQRKENRIRGLKLHKIVWYNHKLKARISWEPLPSVHEHPGRYYVNWRTTKCQNPKNLKKNLSATTEQTTFEIYELEYHCSYVVNVNKYSKPKVPESELQIKVPGCEYFKKKVNVTAVNCDT</sequence>
<name>A0A0L7LMQ2_OPEBR</name>
<dbReference type="PANTHER" id="PTHR14131:SF5">
    <property type="entry name" value="ANOSMIN-1"/>
    <property type="match status" value="1"/>
</dbReference>
<dbReference type="GO" id="GO:0030414">
    <property type="term" value="F:peptidase inhibitor activity"/>
    <property type="evidence" value="ECO:0007669"/>
    <property type="project" value="InterPro"/>
</dbReference>
<dbReference type="SUPFAM" id="SSF49265">
    <property type="entry name" value="Fibronectin type III"/>
    <property type="match status" value="1"/>
</dbReference>
<proteinExistence type="predicted"/>
<dbReference type="InterPro" id="IPR042447">
    <property type="entry name" value="Anosmin-1"/>
</dbReference>
<dbReference type="Gene3D" id="2.60.40.10">
    <property type="entry name" value="Immunoglobulins"/>
    <property type="match status" value="2"/>
</dbReference>
<accession>A0A0L7LMQ2</accession>
<dbReference type="InterPro" id="IPR036645">
    <property type="entry name" value="Elafin-like_sf"/>
</dbReference>
<dbReference type="InterPro" id="IPR036116">
    <property type="entry name" value="FN3_sf"/>
</dbReference>
<feature type="compositionally biased region" description="Basic residues" evidence="1">
    <location>
        <begin position="226"/>
        <end position="237"/>
    </location>
</feature>
<dbReference type="SMART" id="SM00217">
    <property type="entry name" value="WAP"/>
    <property type="match status" value="1"/>
</dbReference>
<evidence type="ECO:0000256" key="2">
    <source>
        <dbReference type="SAM" id="SignalP"/>
    </source>
</evidence>
<dbReference type="InterPro" id="IPR013783">
    <property type="entry name" value="Ig-like_fold"/>
</dbReference>